<keyword evidence="2" id="KW-1185">Reference proteome</keyword>
<gene>
    <name evidence="1" type="ORF">MMAGJ_52650</name>
</gene>
<protein>
    <submittedName>
        <fullName evidence="1">Uncharacterized protein</fullName>
    </submittedName>
</protein>
<organism evidence="1 2">
    <name type="scientific">Mycolicibacterium mageritense</name>
    <name type="common">Mycobacterium mageritense</name>
    <dbReference type="NCBI Taxonomy" id="53462"/>
    <lineage>
        <taxon>Bacteria</taxon>
        <taxon>Bacillati</taxon>
        <taxon>Actinomycetota</taxon>
        <taxon>Actinomycetes</taxon>
        <taxon>Mycobacteriales</taxon>
        <taxon>Mycobacteriaceae</taxon>
        <taxon>Mycolicibacterium</taxon>
    </lineage>
</organism>
<evidence type="ECO:0000313" key="2">
    <source>
        <dbReference type="Proteomes" id="UP000465622"/>
    </source>
</evidence>
<proteinExistence type="predicted"/>
<dbReference type="RefSeq" id="WP_036436373.1">
    <property type="nucleotide sequence ID" value="NZ_AP022567.1"/>
</dbReference>
<name>A0ABM7HZD7_MYCME</name>
<dbReference type="EMBL" id="AP022567">
    <property type="protein sequence ID" value="BBX35983.1"/>
    <property type="molecule type" value="Genomic_DNA"/>
</dbReference>
<sequence length="117" mass="12981">MTTDTGPIDAAVDRIFSLIARTRFRAPGTSADPYLDSLVLWVSVVTEVREVLAPLAHPLSALREVEYIYRETISAWLRGDEPTSTVTDDPVTARALSDDDLLHKLREAIDPPSLMVF</sequence>
<accession>A0ABM7HZD7</accession>
<evidence type="ECO:0000313" key="1">
    <source>
        <dbReference type="EMBL" id="BBX35983.1"/>
    </source>
</evidence>
<dbReference type="Proteomes" id="UP000465622">
    <property type="component" value="Chromosome"/>
</dbReference>
<reference evidence="1 2" key="1">
    <citation type="journal article" date="2019" name="Emerg. Microbes Infect.">
        <title>Comprehensive subspecies identification of 175 nontuberculous mycobacteria species based on 7547 genomic profiles.</title>
        <authorList>
            <person name="Matsumoto Y."/>
            <person name="Kinjo T."/>
            <person name="Motooka D."/>
            <person name="Nabeya D."/>
            <person name="Jung N."/>
            <person name="Uechi K."/>
            <person name="Horii T."/>
            <person name="Iida T."/>
            <person name="Fujita J."/>
            <person name="Nakamura S."/>
        </authorList>
    </citation>
    <scope>NUCLEOTIDE SEQUENCE [LARGE SCALE GENOMIC DNA]</scope>
    <source>
        <strain evidence="1 2">JCM 12375</strain>
    </source>
</reference>